<evidence type="ECO:0000256" key="2">
    <source>
        <dbReference type="ARBA" id="ARBA00022692"/>
    </source>
</evidence>
<dbReference type="SUPFAM" id="SSF111369">
    <property type="entry name" value="HlyD-like secretion proteins"/>
    <property type="match status" value="2"/>
</dbReference>
<proteinExistence type="predicted"/>
<accession>A0ABT6Y443</accession>
<evidence type="ECO:0000256" key="3">
    <source>
        <dbReference type="ARBA" id="ARBA00022989"/>
    </source>
</evidence>
<keyword evidence="3 6" id="KW-1133">Transmembrane helix</keyword>
<evidence type="ECO:0000256" key="1">
    <source>
        <dbReference type="ARBA" id="ARBA00004167"/>
    </source>
</evidence>
<name>A0ABT6Y443_9BACT</name>
<evidence type="ECO:0000313" key="8">
    <source>
        <dbReference type="EMBL" id="MDI9858335.1"/>
    </source>
</evidence>
<evidence type="ECO:0000259" key="7">
    <source>
        <dbReference type="Pfam" id="PF25917"/>
    </source>
</evidence>
<keyword evidence="2 6" id="KW-0812">Transmembrane</keyword>
<sequence>MNQIKPNDTSRIFNAVVSVFASGLTLGGIALGGWYIMYYRNHEQTNDAQIEQYVTPVMSRVTGYVKAVNYQDNSFVHKGDTLIQLDEREYRAKLDMAYADFENALKNENVITKKAQTTQSNVAIHQAQLSAMKAKVWEMEREYQRQLNLLKEEATTEQRVENAKTAYESAQSNYQEIIEKIHSTELMAREANSVIPFGNTIIQQKKASLDNAKLFYSYTTITAPYDGWVGKRTIQPGQLIKEGQTLLSVVSKEKWMVANFKETQIRFLKIGQTVEFKADVTGDKVWHGQIVSFSPASGARFSLLPPDNATGNFVKIEQRVPVKISIQETTDVAYPLLRAGLNVEVFAKH</sequence>
<evidence type="ECO:0000313" key="9">
    <source>
        <dbReference type="Proteomes" id="UP001236507"/>
    </source>
</evidence>
<protein>
    <submittedName>
        <fullName evidence="8">HlyD family secretion protein</fullName>
    </submittedName>
</protein>
<dbReference type="InterPro" id="IPR058625">
    <property type="entry name" value="MdtA-like_BSH"/>
</dbReference>
<evidence type="ECO:0000256" key="6">
    <source>
        <dbReference type="SAM" id="Phobius"/>
    </source>
</evidence>
<comment type="caution">
    <text evidence="8">The sequence shown here is derived from an EMBL/GenBank/DDBJ whole genome shotgun (WGS) entry which is preliminary data.</text>
</comment>
<evidence type="ECO:0000256" key="5">
    <source>
        <dbReference type="SAM" id="Coils"/>
    </source>
</evidence>
<dbReference type="EMBL" id="JASHIF010000002">
    <property type="protein sequence ID" value="MDI9858335.1"/>
    <property type="molecule type" value="Genomic_DNA"/>
</dbReference>
<keyword evidence="4 6" id="KW-0472">Membrane</keyword>
<dbReference type="Pfam" id="PF25917">
    <property type="entry name" value="BSH_RND"/>
    <property type="match status" value="1"/>
</dbReference>
<organism evidence="8 9">
    <name type="scientific">Flectobacillus roseus</name>
    <dbReference type="NCBI Taxonomy" id="502259"/>
    <lineage>
        <taxon>Bacteria</taxon>
        <taxon>Pseudomonadati</taxon>
        <taxon>Bacteroidota</taxon>
        <taxon>Cytophagia</taxon>
        <taxon>Cytophagales</taxon>
        <taxon>Flectobacillaceae</taxon>
        <taxon>Flectobacillus</taxon>
    </lineage>
</organism>
<keyword evidence="5" id="KW-0175">Coiled coil</keyword>
<keyword evidence="9" id="KW-1185">Reference proteome</keyword>
<dbReference type="InterPro" id="IPR050739">
    <property type="entry name" value="MFP"/>
</dbReference>
<dbReference type="Gene3D" id="2.40.50.100">
    <property type="match status" value="1"/>
</dbReference>
<feature type="domain" description="Multidrug resistance protein MdtA-like barrel-sandwich hybrid" evidence="7">
    <location>
        <begin position="57"/>
        <end position="250"/>
    </location>
</feature>
<dbReference type="PANTHER" id="PTHR30386">
    <property type="entry name" value="MEMBRANE FUSION SUBUNIT OF EMRAB-TOLC MULTIDRUG EFFLUX PUMP"/>
    <property type="match status" value="1"/>
</dbReference>
<comment type="subcellular location">
    <subcellularLocation>
        <location evidence="1">Membrane</location>
        <topology evidence="1">Single-pass membrane protein</topology>
    </subcellularLocation>
</comment>
<dbReference type="RefSeq" id="WP_283343572.1">
    <property type="nucleotide sequence ID" value="NZ_JASHIF010000002.1"/>
</dbReference>
<feature type="coiled-coil region" evidence="5">
    <location>
        <begin position="153"/>
        <end position="180"/>
    </location>
</feature>
<dbReference type="Proteomes" id="UP001236507">
    <property type="component" value="Unassembled WGS sequence"/>
</dbReference>
<dbReference type="PANTHER" id="PTHR30386:SF26">
    <property type="entry name" value="TRANSPORT PROTEIN COMB"/>
    <property type="match status" value="1"/>
</dbReference>
<dbReference type="Gene3D" id="2.40.30.170">
    <property type="match status" value="1"/>
</dbReference>
<evidence type="ECO:0000256" key="4">
    <source>
        <dbReference type="ARBA" id="ARBA00023136"/>
    </source>
</evidence>
<gene>
    <name evidence="8" type="ORF">QM524_03825</name>
</gene>
<feature type="transmembrane region" description="Helical" evidence="6">
    <location>
        <begin position="12"/>
        <end position="37"/>
    </location>
</feature>
<reference evidence="8 9" key="1">
    <citation type="submission" date="2023-05" db="EMBL/GenBank/DDBJ databases">
        <title>Novel species of genus Flectobacillus isolated from stream in China.</title>
        <authorList>
            <person name="Lu H."/>
        </authorList>
    </citation>
    <scope>NUCLEOTIDE SEQUENCE [LARGE SCALE GENOMIC DNA]</scope>
    <source>
        <strain evidence="8 9">KCTC 42575</strain>
    </source>
</reference>